<evidence type="ECO:0000313" key="2">
    <source>
        <dbReference type="EMBL" id="KAE9057198.1"/>
    </source>
</evidence>
<dbReference type="EMBL" id="QXGA01009004">
    <property type="protein sequence ID" value="KAE9057198.1"/>
    <property type="molecule type" value="Genomic_DNA"/>
</dbReference>
<dbReference type="Proteomes" id="UP000488956">
    <property type="component" value="Unassembled WGS sequence"/>
</dbReference>
<evidence type="ECO:0000313" key="5">
    <source>
        <dbReference type="Proteomes" id="UP000440732"/>
    </source>
</evidence>
<evidence type="ECO:0000313" key="1">
    <source>
        <dbReference type="EMBL" id="KAE9055348.1"/>
    </source>
</evidence>
<dbReference type="Proteomes" id="UP000437068">
    <property type="component" value="Unassembled WGS sequence"/>
</dbReference>
<protein>
    <submittedName>
        <fullName evidence="3">Uncharacterized protein</fullName>
    </submittedName>
</protein>
<accession>A0A6A4AX77</accession>
<proteinExistence type="predicted"/>
<reference evidence="4 5" key="1">
    <citation type="submission" date="2018-08" db="EMBL/GenBank/DDBJ databases">
        <title>Genomic investigation of the strawberry pathogen Phytophthora fragariae indicates pathogenicity is determined by transcriptional variation in three key races.</title>
        <authorList>
            <person name="Adams T.M."/>
            <person name="Armitage A.D."/>
            <person name="Sobczyk M.K."/>
            <person name="Bates H.J."/>
            <person name="Dunwell J.M."/>
            <person name="Nellist C.F."/>
            <person name="Harrison R.J."/>
        </authorList>
    </citation>
    <scope>NUCLEOTIDE SEQUENCE [LARGE SCALE GENOMIC DNA]</scope>
    <source>
        <strain evidence="3 4">A4</strain>
        <strain evidence="2 5">NOV-5</strain>
        <strain evidence="1 6">ONT-3</strain>
    </source>
</reference>
<comment type="caution">
    <text evidence="3">The sequence shown here is derived from an EMBL/GenBank/DDBJ whole genome shotgun (WGS) entry which is preliminary data.</text>
</comment>
<dbReference type="AlphaFoldDB" id="A0A6A4AX77"/>
<organism evidence="3 4">
    <name type="scientific">Phytophthora fragariae</name>
    <dbReference type="NCBI Taxonomy" id="53985"/>
    <lineage>
        <taxon>Eukaryota</taxon>
        <taxon>Sar</taxon>
        <taxon>Stramenopiles</taxon>
        <taxon>Oomycota</taxon>
        <taxon>Peronosporomycetes</taxon>
        <taxon>Peronosporales</taxon>
        <taxon>Peronosporaceae</taxon>
        <taxon>Phytophthora</taxon>
    </lineage>
</organism>
<evidence type="ECO:0000313" key="6">
    <source>
        <dbReference type="Proteomes" id="UP000488956"/>
    </source>
</evidence>
<dbReference type="Proteomes" id="UP000440732">
    <property type="component" value="Unassembled WGS sequence"/>
</dbReference>
<name>A0A6A4AX77_9STRA</name>
<sequence>MSTIGQVLPILGLEQLRWYPLVDAGVGDDLGFGVSVSDESLDTSS</sequence>
<evidence type="ECO:0000313" key="4">
    <source>
        <dbReference type="Proteomes" id="UP000437068"/>
    </source>
</evidence>
<gene>
    <name evidence="3" type="ORF">PF001_g32172</name>
    <name evidence="2" type="ORF">PF006_g32487</name>
    <name evidence="1" type="ORF">PF010_g32188</name>
</gene>
<dbReference type="EMBL" id="QXFX01008708">
    <property type="protein sequence ID" value="KAE9055348.1"/>
    <property type="molecule type" value="Genomic_DNA"/>
</dbReference>
<evidence type="ECO:0000313" key="3">
    <source>
        <dbReference type="EMBL" id="KAE9262116.1"/>
    </source>
</evidence>
<dbReference type="EMBL" id="QXGE01008289">
    <property type="protein sequence ID" value="KAE9262116.1"/>
    <property type="molecule type" value="Genomic_DNA"/>
</dbReference>